<dbReference type="InterPro" id="IPR036388">
    <property type="entry name" value="WH-like_DNA-bd_sf"/>
</dbReference>
<protein>
    <submittedName>
        <fullName evidence="4">Regulatory protein, LuxR</fullName>
    </submittedName>
</protein>
<dbReference type="GO" id="GO:0006355">
    <property type="term" value="P:regulation of DNA-templated transcription"/>
    <property type="evidence" value="ECO:0007669"/>
    <property type="project" value="TreeGrafter"/>
</dbReference>
<dbReference type="AlphaFoldDB" id="A0A0C4YE28"/>
<sequence>MTRNGEPLPLPASKRTRALLGYLVCTHAAQSRQALCDLLWNGPDDPRAALRWSLTKLRPLVDDAGATRLVADRERVVFDGQGVWVDIARIHALLAAGLEATATDALEEAAGLLQGEFLAGLDLARCYRFYHWCTAERERYDALRRAVLATLVARLEATPVLALPFGRAMVAADPLAEPAHATLVTLLAAAGRYPDAEQHYAYARDMLRRELSTPPGGPLDTAIHRARREIQACGAVIEPQTPAACADAPLANGQPAPPSRPLVGRLAERAAIDRLVAGGANECGSLLLLLGEPGIGKTRLLDQFAERARAAGFQVLRGRCYEAEMVRPYGLWLDTLRAIAADTVPADAAPLLAGGGLADAPRDGSREQLFSAAAKLLRGLAASQPLALALDDLQWLDEGAAALLHFLCRTLEPGARMLFAGAARAGEIDDNPWAKSLLHSLAREGRLLRLPLAPLDVPEVAALLGPALAAMDPQAVARNSGGNPLFVLELASAHDRASGDAGAHRTLDALISARLDALEPASRELLTRASAMGRELRPQWLAEVSGMPLAPLLTTLGQLERRGLLKPTGEGHFDFSHDVVRQAAYRAISPPRRRMLHSLIAQQLLAACAQDPRLYGELVHHASLADDAPMTAQACLWAGEHCLRVYANDEAATVAERGLGQLERLPHGTERARLAIGLLKLRAVAATSAGARQLPTLIDALENAIGAAQDLSLHEHAATGLHMLSWLHQQGNDTEAARGAILEAERMTRKADATTRCQQLANTARCLLEVETDLPRARAMLAEADTLAESLDLKVIELMWGHGLLARVDGDLAAGHGHVARAVAVARQRQDHWREYECLVWLATIAFELGRFDEVIGHSADIEQAARRMGGTAEIREVGGIGSIGSIGGMGEVDEISAPFASALGALARLRLGQPAAQAQLAAAQAAMCTLDDKAHLAYALNATAAMALDQCQSHAASACARQALDAARAVRRLTEMTVAASCLVQAAASAGDAPRAAELLAELRWLVAGRRASARAAAALDHAELACRGIPTLAPTPGH</sequence>
<dbReference type="EMBL" id="CP010537">
    <property type="protein sequence ID" value="AJG23957.1"/>
    <property type="molecule type" value="Genomic_DNA"/>
</dbReference>
<dbReference type="STRING" id="68895.RR42_s2375"/>
<dbReference type="Pfam" id="PF13191">
    <property type="entry name" value="AAA_16"/>
    <property type="match status" value="1"/>
</dbReference>
<dbReference type="InterPro" id="IPR005158">
    <property type="entry name" value="BTAD"/>
</dbReference>
<dbReference type="InterPro" id="IPR051677">
    <property type="entry name" value="AfsR-DnrI-RedD_regulator"/>
</dbReference>
<dbReference type="Gene3D" id="1.10.10.10">
    <property type="entry name" value="Winged helix-like DNA-binding domain superfamily/Winged helix DNA-binding domain"/>
    <property type="match status" value="1"/>
</dbReference>
<feature type="domain" description="Bacterial transcriptional activator" evidence="3">
    <location>
        <begin position="85"/>
        <end position="227"/>
    </location>
</feature>
<dbReference type="SMART" id="SM01043">
    <property type="entry name" value="BTAD"/>
    <property type="match status" value="1"/>
</dbReference>
<dbReference type="SUPFAM" id="SSF48452">
    <property type="entry name" value="TPR-like"/>
    <property type="match status" value="1"/>
</dbReference>
<dbReference type="InterPro" id="IPR011990">
    <property type="entry name" value="TPR-like_helical_dom_sf"/>
</dbReference>
<dbReference type="SUPFAM" id="SSF52540">
    <property type="entry name" value="P-loop containing nucleoside triphosphate hydrolases"/>
    <property type="match status" value="1"/>
</dbReference>
<evidence type="ECO:0000313" key="4">
    <source>
        <dbReference type="EMBL" id="AJG23957.1"/>
    </source>
</evidence>
<accession>A0A0C4YE28</accession>
<reference evidence="4 5" key="1">
    <citation type="journal article" date="2015" name="Genome Announc.">
        <title>Complete Genome Sequence of Cupriavidus basilensis 4G11, Isolated from the Oak Ridge Field Research Center Site.</title>
        <authorList>
            <person name="Ray J."/>
            <person name="Waters R.J."/>
            <person name="Skerker J.M."/>
            <person name="Kuehl J.V."/>
            <person name="Price M.N."/>
            <person name="Huang J."/>
            <person name="Chakraborty R."/>
            <person name="Arkin A.P."/>
            <person name="Deutschbauer A."/>
        </authorList>
    </citation>
    <scope>NUCLEOTIDE SEQUENCE [LARGE SCALE GENOMIC DNA]</scope>
    <source>
        <strain evidence="4">4G11</strain>
    </source>
</reference>
<organism evidence="4 5">
    <name type="scientific">Cupriavidus basilensis</name>
    <dbReference type="NCBI Taxonomy" id="68895"/>
    <lineage>
        <taxon>Bacteria</taxon>
        <taxon>Pseudomonadati</taxon>
        <taxon>Pseudomonadota</taxon>
        <taxon>Betaproteobacteria</taxon>
        <taxon>Burkholderiales</taxon>
        <taxon>Burkholderiaceae</taxon>
        <taxon>Cupriavidus</taxon>
    </lineage>
</organism>
<name>A0A0C4YE28_9BURK</name>
<dbReference type="KEGG" id="cbw:RR42_s2375"/>
<dbReference type="Gene3D" id="1.25.40.10">
    <property type="entry name" value="Tetratricopeptide repeat domain"/>
    <property type="match status" value="1"/>
</dbReference>
<keyword evidence="1" id="KW-0805">Transcription regulation</keyword>
<dbReference type="InterPro" id="IPR041664">
    <property type="entry name" value="AAA_16"/>
</dbReference>
<evidence type="ECO:0000256" key="1">
    <source>
        <dbReference type="ARBA" id="ARBA00023015"/>
    </source>
</evidence>
<proteinExistence type="predicted"/>
<dbReference type="Pfam" id="PF03704">
    <property type="entry name" value="BTAD"/>
    <property type="match status" value="1"/>
</dbReference>
<evidence type="ECO:0000259" key="3">
    <source>
        <dbReference type="SMART" id="SM01043"/>
    </source>
</evidence>
<dbReference type="Gene3D" id="3.40.50.300">
    <property type="entry name" value="P-loop containing nucleotide triphosphate hydrolases"/>
    <property type="match status" value="1"/>
</dbReference>
<dbReference type="GO" id="GO:0003677">
    <property type="term" value="F:DNA binding"/>
    <property type="evidence" value="ECO:0007669"/>
    <property type="project" value="TreeGrafter"/>
</dbReference>
<dbReference type="Proteomes" id="UP000031843">
    <property type="component" value="Chromosome secondary"/>
</dbReference>
<dbReference type="PANTHER" id="PTHR35807">
    <property type="entry name" value="TRANSCRIPTIONAL REGULATOR REDD-RELATED"/>
    <property type="match status" value="1"/>
</dbReference>
<evidence type="ECO:0000313" key="5">
    <source>
        <dbReference type="Proteomes" id="UP000031843"/>
    </source>
</evidence>
<dbReference type="InterPro" id="IPR027417">
    <property type="entry name" value="P-loop_NTPase"/>
</dbReference>
<keyword evidence="5" id="KW-1185">Reference proteome</keyword>
<dbReference type="PANTHER" id="PTHR35807:SF1">
    <property type="entry name" value="TRANSCRIPTIONAL REGULATOR REDD"/>
    <property type="match status" value="1"/>
</dbReference>
<gene>
    <name evidence="4" type="ORF">RR42_s2375</name>
</gene>
<evidence type="ECO:0000256" key="2">
    <source>
        <dbReference type="ARBA" id="ARBA00023163"/>
    </source>
</evidence>
<keyword evidence="2" id="KW-0804">Transcription</keyword>